<gene>
    <name evidence="1" type="ORF">G3574_17000</name>
</gene>
<evidence type="ECO:0000313" key="2">
    <source>
        <dbReference type="Proteomes" id="UP000482155"/>
    </source>
</evidence>
<evidence type="ECO:0000313" key="1">
    <source>
        <dbReference type="EMBL" id="NEX62784.1"/>
    </source>
</evidence>
<dbReference type="EMBL" id="JAAIVB010000055">
    <property type="protein sequence ID" value="NEX62784.1"/>
    <property type="molecule type" value="Genomic_DNA"/>
</dbReference>
<sequence>MQALNIKDLSATTELDAKAMSAVRGGMGYSSGLTPFAMPSFGSLSLSASEFNVGAVQSLGQSQNTLVNNGNNAAFVSGITSCVNPTQNGSNNIHIG</sequence>
<comment type="caution">
    <text evidence="1">The sequence shown here is derived from an EMBL/GenBank/DDBJ whole genome shotgun (WGS) entry which is preliminary data.</text>
</comment>
<proteinExistence type="predicted"/>
<dbReference type="Proteomes" id="UP000482155">
    <property type="component" value="Unassembled WGS sequence"/>
</dbReference>
<dbReference type="RefSeq" id="WP_163965656.1">
    <property type="nucleotide sequence ID" value="NZ_JAAIVB010000055.1"/>
</dbReference>
<dbReference type="AlphaFoldDB" id="A0A6B3SPM7"/>
<protein>
    <submittedName>
        <fullName evidence="1">Uncharacterized protein</fullName>
    </submittedName>
</protein>
<organism evidence="1 2">
    <name type="scientific">Noviherbaspirillum galbum</name>
    <dbReference type="NCBI Taxonomy" id="2709383"/>
    <lineage>
        <taxon>Bacteria</taxon>
        <taxon>Pseudomonadati</taxon>
        <taxon>Pseudomonadota</taxon>
        <taxon>Betaproteobacteria</taxon>
        <taxon>Burkholderiales</taxon>
        <taxon>Oxalobacteraceae</taxon>
        <taxon>Noviherbaspirillum</taxon>
    </lineage>
</organism>
<reference evidence="1 2" key="1">
    <citation type="submission" date="2020-02" db="EMBL/GenBank/DDBJ databases">
        <authorList>
            <person name="Kim M.K."/>
        </authorList>
    </citation>
    <scope>NUCLEOTIDE SEQUENCE [LARGE SCALE GENOMIC DNA]</scope>
    <source>
        <strain evidence="1 2">17J57-3</strain>
    </source>
</reference>
<accession>A0A6B3SPM7</accession>
<keyword evidence="2" id="KW-1185">Reference proteome</keyword>
<name>A0A6B3SPM7_9BURK</name>